<evidence type="ECO:0000313" key="1">
    <source>
        <dbReference type="EMBL" id="KJJ85593.1"/>
    </source>
</evidence>
<evidence type="ECO:0000313" key="2">
    <source>
        <dbReference type="Proteomes" id="UP000033428"/>
    </source>
</evidence>
<keyword evidence="2" id="KW-1185">Reference proteome</keyword>
<protein>
    <submittedName>
        <fullName evidence="1">Uncharacterized protein</fullName>
    </submittedName>
</protein>
<comment type="caution">
    <text evidence="1">The sequence shown here is derived from an EMBL/GenBank/DDBJ whole genome shotgun (WGS) entry which is preliminary data.</text>
</comment>
<organism evidence="1 2">
    <name type="scientific">Candidatus Omnitrophus magneticus</name>
    <dbReference type="NCBI Taxonomy" id="1609969"/>
    <lineage>
        <taxon>Bacteria</taxon>
        <taxon>Pseudomonadati</taxon>
        <taxon>Candidatus Omnitrophota</taxon>
        <taxon>Candidatus Omnitrophus</taxon>
    </lineage>
</organism>
<sequence length="57" mass="6377">MTAQILLSKPIIYLKNNAITITKKNTPPAMPKQNHKNIDALDKNINKIIIKFSTCGL</sequence>
<accession>A0A0F0CQH2</accession>
<proteinExistence type="predicted"/>
<dbReference type="EMBL" id="JYNY01000114">
    <property type="protein sequence ID" value="KJJ85593.1"/>
    <property type="molecule type" value="Genomic_DNA"/>
</dbReference>
<gene>
    <name evidence="1" type="ORF">OMAG_000548</name>
</gene>
<name>A0A0F0CQH2_9BACT</name>
<dbReference type="AlphaFoldDB" id="A0A0F0CQH2"/>
<dbReference type="Proteomes" id="UP000033428">
    <property type="component" value="Unassembled WGS sequence"/>
</dbReference>
<reference evidence="1 2" key="1">
    <citation type="submission" date="2015-02" db="EMBL/GenBank/DDBJ databases">
        <title>Single-cell genomics of uncultivated deep-branching MTB reveals a conserved set of magnetosome genes.</title>
        <authorList>
            <person name="Kolinko S."/>
            <person name="Richter M."/>
            <person name="Glockner F.O."/>
            <person name="Brachmann A."/>
            <person name="Schuler D."/>
        </authorList>
    </citation>
    <scope>NUCLEOTIDE SEQUENCE [LARGE SCALE GENOMIC DNA]</scope>
    <source>
        <strain evidence="1">SKK-01</strain>
    </source>
</reference>